<dbReference type="Proteomes" id="UP000824469">
    <property type="component" value="Unassembled WGS sequence"/>
</dbReference>
<reference evidence="1 2" key="1">
    <citation type="journal article" date="2021" name="Nat. Plants">
        <title>The Taxus genome provides insights into paclitaxel biosynthesis.</title>
        <authorList>
            <person name="Xiong X."/>
            <person name="Gou J."/>
            <person name="Liao Q."/>
            <person name="Li Y."/>
            <person name="Zhou Q."/>
            <person name="Bi G."/>
            <person name="Li C."/>
            <person name="Du R."/>
            <person name="Wang X."/>
            <person name="Sun T."/>
            <person name="Guo L."/>
            <person name="Liang H."/>
            <person name="Lu P."/>
            <person name="Wu Y."/>
            <person name="Zhang Z."/>
            <person name="Ro D.K."/>
            <person name="Shang Y."/>
            <person name="Huang S."/>
            <person name="Yan J."/>
        </authorList>
    </citation>
    <scope>NUCLEOTIDE SEQUENCE [LARGE SCALE GENOMIC DNA]</scope>
    <source>
        <strain evidence="1">Ta-2019</strain>
    </source>
</reference>
<accession>A0AA38LFH2</accession>
<evidence type="ECO:0000313" key="1">
    <source>
        <dbReference type="EMBL" id="KAH9322459.1"/>
    </source>
</evidence>
<dbReference type="AlphaFoldDB" id="A0AA38LFH2"/>
<dbReference type="OMA" id="LGHKCDE"/>
<dbReference type="EMBL" id="JAHRHJ020000003">
    <property type="protein sequence ID" value="KAH9322459.1"/>
    <property type="molecule type" value="Genomic_DNA"/>
</dbReference>
<proteinExistence type="predicted"/>
<protein>
    <submittedName>
        <fullName evidence="1">Uncharacterized protein</fullName>
    </submittedName>
</protein>
<comment type="caution">
    <text evidence="1">The sequence shown here is derived from an EMBL/GenBank/DDBJ whole genome shotgun (WGS) entry which is preliminary data.</text>
</comment>
<sequence>MTPQQMEEKRAKGLCFNCDTKYGLGHKCDEKLFYIEGGNEDNKEVEIIGEVEEPIEDEVENQKPTISCHAFS</sequence>
<gene>
    <name evidence="1" type="ORF">KI387_017098</name>
</gene>
<feature type="non-terminal residue" evidence="1">
    <location>
        <position position="72"/>
    </location>
</feature>
<organism evidence="1 2">
    <name type="scientific">Taxus chinensis</name>
    <name type="common">Chinese yew</name>
    <name type="synonym">Taxus wallichiana var. chinensis</name>
    <dbReference type="NCBI Taxonomy" id="29808"/>
    <lineage>
        <taxon>Eukaryota</taxon>
        <taxon>Viridiplantae</taxon>
        <taxon>Streptophyta</taxon>
        <taxon>Embryophyta</taxon>
        <taxon>Tracheophyta</taxon>
        <taxon>Spermatophyta</taxon>
        <taxon>Pinopsida</taxon>
        <taxon>Pinidae</taxon>
        <taxon>Conifers II</taxon>
        <taxon>Cupressales</taxon>
        <taxon>Taxaceae</taxon>
        <taxon>Taxus</taxon>
    </lineage>
</organism>
<name>A0AA38LFH2_TAXCH</name>
<evidence type="ECO:0000313" key="2">
    <source>
        <dbReference type="Proteomes" id="UP000824469"/>
    </source>
</evidence>
<keyword evidence="2" id="KW-1185">Reference proteome</keyword>